<keyword evidence="8" id="KW-1015">Disulfide bond</keyword>
<dbReference type="InterPro" id="IPR001563">
    <property type="entry name" value="Peptidase_S10"/>
</dbReference>
<dbReference type="STRING" id="379508.A5DWI1"/>
<dbReference type="VEuPathDB" id="FungiDB:LELG_01717"/>
<evidence type="ECO:0000256" key="4">
    <source>
        <dbReference type="ARBA" id="ARBA00022645"/>
    </source>
</evidence>
<dbReference type="RefSeq" id="XP_001526889.1">
    <property type="nucleotide sequence ID" value="XM_001526839.1"/>
</dbReference>
<gene>
    <name evidence="14" type="ORF">LELG_01717</name>
</gene>
<dbReference type="GeneID" id="5234072"/>
<dbReference type="PROSITE" id="PS00131">
    <property type="entry name" value="CARBOXYPEPT_SER_SER"/>
    <property type="match status" value="1"/>
</dbReference>
<dbReference type="GO" id="GO:0046938">
    <property type="term" value="P:phytochelatin biosynthetic process"/>
    <property type="evidence" value="ECO:0007669"/>
    <property type="project" value="UniProtKB-ARBA"/>
</dbReference>
<evidence type="ECO:0000256" key="10">
    <source>
        <dbReference type="ARBA" id="ARBA00052076"/>
    </source>
</evidence>
<evidence type="ECO:0000313" key="15">
    <source>
        <dbReference type="Proteomes" id="UP000001996"/>
    </source>
</evidence>
<protein>
    <recommendedName>
        <fullName evidence="12">Carboxypeptidase</fullName>
        <ecNumber evidence="12">3.4.16.-</ecNumber>
    </recommendedName>
</protein>
<dbReference type="EMBL" id="CH981525">
    <property type="protein sequence ID" value="EDK43539.1"/>
    <property type="molecule type" value="Genomic_DNA"/>
</dbReference>
<evidence type="ECO:0000256" key="7">
    <source>
        <dbReference type="ARBA" id="ARBA00022801"/>
    </source>
</evidence>
<dbReference type="Gene3D" id="1.10.287.410">
    <property type="match status" value="1"/>
</dbReference>
<comment type="catalytic activity">
    <reaction evidence="10">
        <text>Release of a C-terminal amino acid with broad specificity.</text>
        <dbReference type="EC" id="3.4.16.5"/>
    </reaction>
</comment>
<dbReference type="HOGENOM" id="CLU_008523_10_4_1"/>
<keyword evidence="4 12" id="KW-0121">Carboxypeptidase</keyword>
<dbReference type="Proteomes" id="UP000001996">
    <property type="component" value="Unassembled WGS sequence"/>
</dbReference>
<dbReference type="SUPFAM" id="SSF53474">
    <property type="entry name" value="alpha/beta-Hydrolases"/>
    <property type="match status" value="1"/>
</dbReference>
<keyword evidence="6" id="KW-0732">Signal</keyword>
<comment type="similarity">
    <text evidence="2 12">Belongs to the peptidase S10 family.</text>
</comment>
<dbReference type="PRINTS" id="PR00724">
    <property type="entry name" value="CRBOXYPTASEC"/>
</dbReference>
<dbReference type="eggNOG" id="KOG1282">
    <property type="taxonomic scope" value="Eukaryota"/>
</dbReference>
<keyword evidence="3" id="KW-0926">Vacuole</keyword>
<sequence>MRVTNLVSSLAIASSALSIFNGLFSNEGGQIVLSNEEDARVDKNKASAGDIKLEELFENIGFETPALLTRAWAEMQAELSPEKIASMMKDFNKRKHSKQPIRKVGQETQEEKAIAKEKEESMKPEKHFSQQSQNDFEVLSNKKFEDYSMRVKSNNPEVLGLDSVKQYTGYIDVQSIDHHYFFWFFESRNDPENDPVVLWLNGGPGCSSATGLFFELGPASINSTLEPVHNPYSWNSNASVIFLDQPVGVGYSYAGGEDEVKNTDTAAKNVFVFLELFFQKFPQFSKNKFHIAGESYAGHYIPKFASEILSNADRSFELSSVLIGNGITDALIQAGSYKPMACGEGGYKPVLEESQCEQMERDYPKCASLAKLCYEFQTAFTCVPAEFYCENKLFQPYAETGLNPYDIRKSCAEEGGNCYVEMNYIDDYLNLEYVKRAVGASNIDIFTSCDDTVFRNFLFDGDEYKPFQQYVAELLEKNIPVLIYAGDKDYICNWLGNYMWVNKLDYEDGEIFASLPLQPWIPQKVRKSDAEAEAEAEADQKGSIYSSTESSVPAGQVKNYKHFTYLRIYDAGHMVPYDQPKNSLAMLNAWIQGDYALGYSAN</sequence>
<keyword evidence="15" id="KW-1185">Reference proteome</keyword>
<dbReference type="PROSITE" id="PS00560">
    <property type="entry name" value="CARBOXYPEPT_SER_HIS"/>
    <property type="match status" value="1"/>
</dbReference>
<evidence type="ECO:0000256" key="2">
    <source>
        <dbReference type="ARBA" id="ARBA00009431"/>
    </source>
</evidence>
<dbReference type="InterPro" id="IPR033124">
    <property type="entry name" value="Ser_caboxypep_his_AS"/>
</dbReference>
<keyword evidence="9" id="KW-0325">Glycoprotein</keyword>
<dbReference type="EC" id="3.4.16.-" evidence="12"/>
<comment type="function">
    <text evidence="11">Involved in degradation of small peptides.</text>
</comment>
<dbReference type="GO" id="GO:0000328">
    <property type="term" value="C:fungal-type vacuole lumen"/>
    <property type="evidence" value="ECO:0007669"/>
    <property type="project" value="UniProtKB-ARBA"/>
</dbReference>
<evidence type="ECO:0000313" key="14">
    <source>
        <dbReference type="EMBL" id="EDK43539.1"/>
    </source>
</evidence>
<dbReference type="Gene3D" id="3.40.50.1820">
    <property type="entry name" value="alpha/beta hydrolase"/>
    <property type="match status" value="1"/>
</dbReference>
<feature type="region of interest" description="Disordered" evidence="13">
    <location>
        <begin position="531"/>
        <end position="550"/>
    </location>
</feature>
<accession>A5DWI1</accession>
<evidence type="ECO:0000256" key="6">
    <source>
        <dbReference type="ARBA" id="ARBA00022729"/>
    </source>
</evidence>
<evidence type="ECO:0000256" key="1">
    <source>
        <dbReference type="ARBA" id="ARBA00004116"/>
    </source>
</evidence>
<evidence type="ECO:0000256" key="11">
    <source>
        <dbReference type="ARBA" id="ARBA00058662"/>
    </source>
</evidence>
<dbReference type="PANTHER" id="PTHR11802:SF113">
    <property type="entry name" value="SERINE CARBOXYPEPTIDASE CTSA-4.1"/>
    <property type="match status" value="1"/>
</dbReference>
<comment type="subcellular location">
    <subcellularLocation>
        <location evidence="1">Vacuole</location>
    </subcellularLocation>
</comment>
<evidence type="ECO:0000256" key="5">
    <source>
        <dbReference type="ARBA" id="ARBA00022670"/>
    </source>
</evidence>
<dbReference type="FunFam" id="1.10.287.410:FF:000001">
    <property type="entry name" value="Carboxypeptidase Y"/>
    <property type="match status" value="1"/>
</dbReference>
<dbReference type="OrthoDB" id="443318at2759"/>
<dbReference type="PANTHER" id="PTHR11802">
    <property type="entry name" value="SERINE PROTEASE FAMILY S10 SERINE CARBOXYPEPTIDASE"/>
    <property type="match status" value="1"/>
</dbReference>
<evidence type="ECO:0000256" key="12">
    <source>
        <dbReference type="RuleBase" id="RU361156"/>
    </source>
</evidence>
<dbReference type="AlphaFoldDB" id="A5DWI1"/>
<dbReference type="InterPro" id="IPR029058">
    <property type="entry name" value="AB_hydrolase_fold"/>
</dbReference>
<evidence type="ECO:0000256" key="8">
    <source>
        <dbReference type="ARBA" id="ARBA00023157"/>
    </source>
</evidence>
<keyword evidence="7 12" id="KW-0378">Hydrolase</keyword>
<dbReference type="InterPro" id="IPR018202">
    <property type="entry name" value="Ser_caboxypep_ser_AS"/>
</dbReference>
<dbReference type="OMA" id="TSCDDTV"/>
<dbReference type="GO" id="GO:0004185">
    <property type="term" value="F:serine-type carboxypeptidase activity"/>
    <property type="evidence" value="ECO:0007669"/>
    <property type="project" value="UniProtKB-UniRule"/>
</dbReference>
<evidence type="ECO:0000256" key="13">
    <source>
        <dbReference type="SAM" id="MobiDB-lite"/>
    </source>
</evidence>
<evidence type="ECO:0000256" key="3">
    <source>
        <dbReference type="ARBA" id="ARBA00022554"/>
    </source>
</evidence>
<dbReference type="GO" id="GO:0031638">
    <property type="term" value="P:zymogen activation"/>
    <property type="evidence" value="ECO:0007669"/>
    <property type="project" value="UniProtKB-ARBA"/>
</dbReference>
<dbReference type="KEGG" id="lel:PVL30_001690"/>
<evidence type="ECO:0000256" key="9">
    <source>
        <dbReference type="ARBA" id="ARBA00023180"/>
    </source>
</evidence>
<dbReference type="GO" id="GO:0006995">
    <property type="term" value="P:cellular response to nitrogen starvation"/>
    <property type="evidence" value="ECO:0007669"/>
    <property type="project" value="UniProtKB-ARBA"/>
</dbReference>
<dbReference type="InParanoid" id="A5DWI1"/>
<dbReference type="MEROPS" id="S10.A49"/>
<proteinExistence type="inferred from homology"/>
<name>A5DWI1_LODEL</name>
<dbReference type="Pfam" id="PF00450">
    <property type="entry name" value="Peptidase_S10"/>
    <property type="match status" value="1"/>
</dbReference>
<keyword evidence="5 12" id="KW-0645">Protease</keyword>
<organism evidence="14 15">
    <name type="scientific">Lodderomyces elongisporus (strain ATCC 11503 / CBS 2605 / JCM 1781 / NBRC 1676 / NRRL YB-4239)</name>
    <name type="common">Yeast</name>
    <name type="synonym">Saccharomyces elongisporus</name>
    <dbReference type="NCBI Taxonomy" id="379508"/>
    <lineage>
        <taxon>Eukaryota</taxon>
        <taxon>Fungi</taxon>
        <taxon>Dikarya</taxon>
        <taxon>Ascomycota</taxon>
        <taxon>Saccharomycotina</taxon>
        <taxon>Pichiomycetes</taxon>
        <taxon>Debaryomycetaceae</taxon>
        <taxon>Candida/Lodderomyces clade</taxon>
        <taxon>Lodderomyces</taxon>
    </lineage>
</organism>
<reference evidence="14 15" key="1">
    <citation type="journal article" date="2009" name="Nature">
        <title>Evolution of pathogenicity and sexual reproduction in eight Candida genomes.</title>
        <authorList>
            <person name="Butler G."/>
            <person name="Rasmussen M.D."/>
            <person name="Lin M.F."/>
            <person name="Santos M.A."/>
            <person name="Sakthikumar S."/>
            <person name="Munro C.A."/>
            <person name="Rheinbay E."/>
            <person name="Grabherr M."/>
            <person name="Forche A."/>
            <person name="Reedy J.L."/>
            <person name="Agrafioti I."/>
            <person name="Arnaud M.B."/>
            <person name="Bates S."/>
            <person name="Brown A.J."/>
            <person name="Brunke S."/>
            <person name="Costanzo M.C."/>
            <person name="Fitzpatrick D.A."/>
            <person name="de Groot P.W."/>
            <person name="Harris D."/>
            <person name="Hoyer L.L."/>
            <person name="Hube B."/>
            <person name="Klis F.M."/>
            <person name="Kodira C."/>
            <person name="Lennard N."/>
            <person name="Logue M.E."/>
            <person name="Martin R."/>
            <person name="Neiman A.M."/>
            <person name="Nikolaou E."/>
            <person name="Quail M.A."/>
            <person name="Quinn J."/>
            <person name="Santos M.C."/>
            <person name="Schmitzberger F.F."/>
            <person name="Sherlock G."/>
            <person name="Shah P."/>
            <person name="Silverstein K.A."/>
            <person name="Skrzypek M.S."/>
            <person name="Soll D."/>
            <person name="Staggs R."/>
            <person name="Stansfield I."/>
            <person name="Stumpf M.P."/>
            <person name="Sudbery P.E."/>
            <person name="Srikantha T."/>
            <person name="Zeng Q."/>
            <person name="Berman J."/>
            <person name="Berriman M."/>
            <person name="Heitman J."/>
            <person name="Gow N.A."/>
            <person name="Lorenz M.C."/>
            <person name="Birren B.W."/>
            <person name="Kellis M."/>
            <person name="Cuomo C.A."/>
        </authorList>
    </citation>
    <scope>NUCLEOTIDE SEQUENCE [LARGE SCALE GENOMIC DNA]</scope>
    <source>
        <strain evidence="15">ATCC 11503 / BCRC 21390 / CBS 2605 / JCM 1781 / NBRC 1676 / NRRL YB-4239</strain>
    </source>
</reference>